<dbReference type="Pfam" id="PF02565">
    <property type="entry name" value="RecO_C"/>
    <property type="match status" value="1"/>
</dbReference>
<sequence length="261" mass="30538">MAQHALEEFEGIVIYRKNYREKDMLVKMITDQFGKKMFFLRGANRPKFRMRAAILPFTIGTYVGNLSDEGLSFINTAKEYRQFQTIGSDIFLNAYATYILNLIDVAFPDSVPIPQWYAFAKQALNLIDDGFDAEIIMDIAQIQLLPAFGVGPHWQDCVICHRTKGSFDYSEKYGGILCDQHWQLDPYRLHVDQRTMYYLRLFSVVDLMKLHSIDVKKETKQRLKRVIDVLYRDTVGIHLKSKHFIDEMNGWEDRFKAPDQN</sequence>
<dbReference type="STRING" id="81857.IV38_GL000407"/>
<keyword evidence="4 7" id="KW-0233">DNA recombination</keyword>
<dbReference type="Proteomes" id="UP000051645">
    <property type="component" value="Unassembled WGS sequence"/>
</dbReference>
<dbReference type="InterPro" id="IPR042242">
    <property type="entry name" value="RecO_C"/>
</dbReference>
<dbReference type="SUPFAM" id="SSF50249">
    <property type="entry name" value="Nucleic acid-binding proteins"/>
    <property type="match status" value="1"/>
</dbReference>
<evidence type="ECO:0000256" key="6">
    <source>
        <dbReference type="ARBA" id="ARBA00033409"/>
    </source>
</evidence>
<dbReference type="Proteomes" id="UP000051751">
    <property type="component" value="Unassembled WGS sequence"/>
</dbReference>
<name>A0A0R2FLS1_9LACO</name>
<dbReference type="InterPro" id="IPR003717">
    <property type="entry name" value="RecO"/>
</dbReference>
<gene>
    <name evidence="7" type="primary">recO</name>
    <name evidence="9" type="ORF">IV38_GL000407</name>
    <name evidence="10" type="ORF">IV40_GL000261</name>
</gene>
<organism evidence="9 12">
    <name type="scientific">Lactobacillus selangorensis</name>
    <dbReference type="NCBI Taxonomy" id="81857"/>
    <lineage>
        <taxon>Bacteria</taxon>
        <taxon>Bacillati</taxon>
        <taxon>Bacillota</taxon>
        <taxon>Bacilli</taxon>
        <taxon>Lactobacillales</taxon>
        <taxon>Lactobacillaceae</taxon>
        <taxon>Lactobacillus</taxon>
    </lineage>
</organism>
<dbReference type="PANTHER" id="PTHR33991">
    <property type="entry name" value="DNA REPAIR PROTEIN RECO"/>
    <property type="match status" value="1"/>
</dbReference>
<evidence type="ECO:0000256" key="3">
    <source>
        <dbReference type="ARBA" id="ARBA00022763"/>
    </source>
</evidence>
<comment type="similarity">
    <text evidence="1 7">Belongs to the RecO family.</text>
</comment>
<dbReference type="EMBL" id="JQAT01000001">
    <property type="protein sequence ID" value="KRN29522.1"/>
    <property type="molecule type" value="Genomic_DNA"/>
</dbReference>
<dbReference type="InterPro" id="IPR012340">
    <property type="entry name" value="NA-bd_OB-fold"/>
</dbReference>
<dbReference type="HAMAP" id="MF_00201">
    <property type="entry name" value="RecO"/>
    <property type="match status" value="1"/>
</dbReference>
<dbReference type="GO" id="GO:0043590">
    <property type="term" value="C:bacterial nucleoid"/>
    <property type="evidence" value="ECO:0007669"/>
    <property type="project" value="TreeGrafter"/>
</dbReference>
<evidence type="ECO:0000256" key="1">
    <source>
        <dbReference type="ARBA" id="ARBA00007452"/>
    </source>
</evidence>
<keyword evidence="11" id="KW-1185">Reference proteome</keyword>
<dbReference type="Gene3D" id="2.40.50.140">
    <property type="entry name" value="Nucleic acid-binding proteins"/>
    <property type="match status" value="1"/>
</dbReference>
<protein>
    <recommendedName>
        <fullName evidence="2 7">DNA repair protein RecO</fullName>
    </recommendedName>
    <alternativeName>
        <fullName evidence="6 7">Recombination protein O</fullName>
    </alternativeName>
</protein>
<dbReference type="Pfam" id="PF11967">
    <property type="entry name" value="RecO_N"/>
    <property type="match status" value="1"/>
</dbReference>
<comment type="function">
    <text evidence="7">Involved in DNA repair and RecF pathway recombination.</text>
</comment>
<dbReference type="Gene3D" id="1.20.1440.120">
    <property type="entry name" value="Recombination protein O, C-terminal domain"/>
    <property type="match status" value="1"/>
</dbReference>
<dbReference type="EMBL" id="JQAZ01000001">
    <property type="protein sequence ID" value="KRN33948.1"/>
    <property type="molecule type" value="Genomic_DNA"/>
</dbReference>
<evidence type="ECO:0000256" key="2">
    <source>
        <dbReference type="ARBA" id="ARBA00021310"/>
    </source>
</evidence>
<dbReference type="NCBIfam" id="TIGR00613">
    <property type="entry name" value="reco"/>
    <property type="match status" value="1"/>
</dbReference>
<dbReference type="RefSeq" id="WP_057768558.1">
    <property type="nucleotide sequence ID" value="NZ_JQAT01000001.1"/>
</dbReference>
<dbReference type="PANTHER" id="PTHR33991:SF1">
    <property type="entry name" value="DNA REPAIR PROTEIN RECO"/>
    <property type="match status" value="1"/>
</dbReference>
<dbReference type="SUPFAM" id="SSF57863">
    <property type="entry name" value="ArfGap/RecO-like zinc finger"/>
    <property type="match status" value="1"/>
</dbReference>
<keyword evidence="5 7" id="KW-0234">DNA repair</keyword>
<comment type="caution">
    <text evidence="9">The sequence shown here is derived from an EMBL/GenBank/DDBJ whole genome shotgun (WGS) entry which is preliminary data.</text>
</comment>
<feature type="domain" description="DNA replication/recombination mediator RecO N-terminal" evidence="8">
    <location>
        <begin position="8"/>
        <end position="78"/>
    </location>
</feature>
<evidence type="ECO:0000256" key="5">
    <source>
        <dbReference type="ARBA" id="ARBA00023204"/>
    </source>
</evidence>
<evidence type="ECO:0000313" key="9">
    <source>
        <dbReference type="EMBL" id="KRN29522.1"/>
    </source>
</evidence>
<dbReference type="OrthoDB" id="9797083at2"/>
<dbReference type="PATRIC" id="fig|81857.3.peg.412"/>
<dbReference type="InterPro" id="IPR037278">
    <property type="entry name" value="ARFGAP/RecO"/>
</dbReference>
<evidence type="ECO:0000256" key="4">
    <source>
        <dbReference type="ARBA" id="ARBA00023172"/>
    </source>
</evidence>
<evidence type="ECO:0000313" key="10">
    <source>
        <dbReference type="EMBL" id="KRN33948.1"/>
    </source>
</evidence>
<evidence type="ECO:0000259" key="8">
    <source>
        <dbReference type="Pfam" id="PF11967"/>
    </source>
</evidence>
<dbReference type="GO" id="GO:0006302">
    <property type="term" value="P:double-strand break repair"/>
    <property type="evidence" value="ECO:0007669"/>
    <property type="project" value="TreeGrafter"/>
</dbReference>
<keyword evidence="3 7" id="KW-0227">DNA damage</keyword>
<proteinExistence type="inferred from homology"/>
<evidence type="ECO:0000256" key="7">
    <source>
        <dbReference type="HAMAP-Rule" id="MF_00201"/>
    </source>
</evidence>
<reference evidence="11 12" key="1">
    <citation type="journal article" date="2015" name="Genome Announc.">
        <title>Expanding the biotechnology potential of lactobacilli through comparative genomics of 213 strains and associated genera.</title>
        <authorList>
            <person name="Sun Z."/>
            <person name="Harris H.M."/>
            <person name="McCann A."/>
            <person name="Guo C."/>
            <person name="Argimon S."/>
            <person name="Zhang W."/>
            <person name="Yang X."/>
            <person name="Jeffery I.B."/>
            <person name="Cooney J.C."/>
            <person name="Kagawa T.F."/>
            <person name="Liu W."/>
            <person name="Song Y."/>
            <person name="Salvetti E."/>
            <person name="Wrobel A."/>
            <person name="Rasinkangas P."/>
            <person name="Parkhill J."/>
            <person name="Rea M.C."/>
            <person name="O'Sullivan O."/>
            <person name="Ritari J."/>
            <person name="Douillard F.P."/>
            <person name="Paul Ross R."/>
            <person name="Yang R."/>
            <person name="Briner A.E."/>
            <person name="Felis G.E."/>
            <person name="de Vos W.M."/>
            <person name="Barrangou R."/>
            <person name="Klaenhammer T.R."/>
            <person name="Caufield P.W."/>
            <person name="Cui Y."/>
            <person name="Zhang H."/>
            <person name="O'Toole P.W."/>
        </authorList>
    </citation>
    <scope>NUCLEOTIDE SEQUENCE [LARGE SCALE GENOMIC DNA]</scope>
    <source>
        <strain evidence="9 12">ATCC BAA-66</strain>
        <strain evidence="10 11">DSM 13344</strain>
    </source>
</reference>
<evidence type="ECO:0000313" key="12">
    <source>
        <dbReference type="Proteomes" id="UP000051751"/>
    </source>
</evidence>
<dbReference type="GO" id="GO:0006310">
    <property type="term" value="P:DNA recombination"/>
    <property type="evidence" value="ECO:0007669"/>
    <property type="project" value="UniProtKB-UniRule"/>
</dbReference>
<dbReference type="AlphaFoldDB" id="A0A0R2FLS1"/>
<accession>A0A0R2FLS1</accession>
<evidence type="ECO:0000313" key="11">
    <source>
        <dbReference type="Proteomes" id="UP000051645"/>
    </source>
</evidence>
<dbReference type="InterPro" id="IPR022572">
    <property type="entry name" value="DNA_rep/recomb_RecO_N"/>
</dbReference>